<dbReference type="InterPro" id="IPR036249">
    <property type="entry name" value="Thioredoxin-like_sf"/>
</dbReference>
<accession>R7QLN6</accession>
<proteinExistence type="predicted"/>
<dbReference type="RefSeq" id="XP_005719328.1">
    <property type="nucleotide sequence ID" value="XM_005719271.1"/>
</dbReference>
<evidence type="ECO:0000313" key="3">
    <source>
        <dbReference type="Proteomes" id="UP000012073"/>
    </source>
</evidence>
<sequence>MIPFLSVLFLLPLLTHSALTHNGLPTGQTVAPPPVTLLTPPSTHSHSPFYTLHDHVCAHAPISRVLTELSSNLTRTVSAAQLSAIIAAAAPPPATPLVVLFHGGASCEWSRAIFPLWLRVAKRYRTLCFLALDARSDYVLNYNLMILGFPTVLRLIADKPQEAFRGNRTEPDLVAWVARVTGVAPMRPDVGDEEWLGKEQGVLDMRPTDNLNWTLVAANIVTALNDLYFLWKIGGGVRGRVWNRHAARLHTD</sequence>
<dbReference type="AlphaFoldDB" id="R7QLN6"/>
<dbReference type="GeneID" id="17327064"/>
<evidence type="ECO:0008006" key="4">
    <source>
        <dbReference type="Google" id="ProtNLM"/>
    </source>
</evidence>
<name>R7QLN6_CHOCR</name>
<organism evidence="2 3">
    <name type="scientific">Chondrus crispus</name>
    <name type="common">Carrageen Irish moss</name>
    <name type="synonym">Polymorpha crispa</name>
    <dbReference type="NCBI Taxonomy" id="2769"/>
    <lineage>
        <taxon>Eukaryota</taxon>
        <taxon>Rhodophyta</taxon>
        <taxon>Florideophyceae</taxon>
        <taxon>Rhodymeniophycidae</taxon>
        <taxon>Gigartinales</taxon>
        <taxon>Gigartinaceae</taxon>
        <taxon>Chondrus</taxon>
    </lineage>
</organism>
<feature type="chain" id="PRO_5004442915" description="Thioredoxin domain-containing protein" evidence="1">
    <location>
        <begin position="21"/>
        <end position="252"/>
    </location>
</feature>
<dbReference type="OrthoDB" id="74910at2759"/>
<dbReference type="EMBL" id="HG002031">
    <property type="protein sequence ID" value="CDF39417.1"/>
    <property type="molecule type" value="Genomic_DNA"/>
</dbReference>
<dbReference type="Gramene" id="CDF39417">
    <property type="protein sequence ID" value="CDF39417"/>
    <property type="gene ID" value="CHC_T00006569001"/>
</dbReference>
<evidence type="ECO:0000313" key="2">
    <source>
        <dbReference type="EMBL" id="CDF39417.1"/>
    </source>
</evidence>
<keyword evidence="3" id="KW-1185">Reference proteome</keyword>
<dbReference type="Gene3D" id="3.40.30.10">
    <property type="entry name" value="Glutaredoxin"/>
    <property type="match status" value="1"/>
</dbReference>
<keyword evidence="1" id="KW-0732">Signal</keyword>
<feature type="signal peptide" evidence="1">
    <location>
        <begin position="1"/>
        <end position="20"/>
    </location>
</feature>
<gene>
    <name evidence="2" type="ORF">CHC_T00006569001</name>
</gene>
<dbReference type="KEGG" id="ccp:CHC_T00006569001"/>
<protein>
    <recommendedName>
        <fullName evidence="4">Thioredoxin domain-containing protein</fullName>
    </recommendedName>
</protein>
<evidence type="ECO:0000256" key="1">
    <source>
        <dbReference type="SAM" id="SignalP"/>
    </source>
</evidence>
<reference evidence="3" key="1">
    <citation type="journal article" date="2013" name="Proc. Natl. Acad. Sci. U.S.A.">
        <title>Genome structure and metabolic features in the red seaweed Chondrus crispus shed light on evolution of the Archaeplastida.</title>
        <authorList>
            <person name="Collen J."/>
            <person name="Porcel B."/>
            <person name="Carre W."/>
            <person name="Ball S.G."/>
            <person name="Chaparro C."/>
            <person name="Tonon T."/>
            <person name="Barbeyron T."/>
            <person name="Michel G."/>
            <person name="Noel B."/>
            <person name="Valentin K."/>
            <person name="Elias M."/>
            <person name="Artiguenave F."/>
            <person name="Arun A."/>
            <person name="Aury J.M."/>
            <person name="Barbosa-Neto J.F."/>
            <person name="Bothwell J.H."/>
            <person name="Bouget F.Y."/>
            <person name="Brillet L."/>
            <person name="Cabello-Hurtado F."/>
            <person name="Capella-Gutierrez S."/>
            <person name="Charrier B."/>
            <person name="Cladiere L."/>
            <person name="Cock J.M."/>
            <person name="Coelho S.M."/>
            <person name="Colleoni C."/>
            <person name="Czjzek M."/>
            <person name="Da Silva C."/>
            <person name="Delage L."/>
            <person name="Denoeud F."/>
            <person name="Deschamps P."/>
            <person name="Dittami S.M."/>
            <person name="Gabaldon T."/>
            <person name="Gachon C.M."/>
            <person name="Groisillier A."/>
            <person name="Herve C."/>
            <person name="Jabbari K."/>
            <person name="Katinka M."/>
            <person name="Kloareg B."/>
            <person name="Kowalczyk N."/>
            <person name="Labadie K."/>
            <person name="Leblanc C."/>
            <person name="Lopez P.J."/>
            <person name="McLachlan D.H."/>
            <person name="Meslet-Cladiere L."/>
            <person name="Moustafa A."/>
            <person name="Nehr Z."/>
            <person name="Nyvall Collen P."/>
            <person name="Panaud O."/>
            <person name="Partensky F."/>
            <person name="Poulain J."/>
            <person name="Rensing S.A."/>
            <person name="Rousvoal S."/>
            <person name="Samson G."/>
            <person name="Symeonidi A."/>
            <person name="Weissenbach J."/>
            <person name="Zambounis A."/>
            <person name="Wincker P."/>
            <person name="Boyen C."/>
        </authorList>
    </citation>
    <scope>NUCLEOTIDE SEQUENCE [LARGE SCALE GENOMIC DNA]</scope>
    <source>
        <strain evidence="3">cv. Stackhouse</strain>
    </source>
</reference>
<dbReference type="Proteomes" id="UP000012073">
    <property type="component" value="Unassembled WGS sequence"/>
</dbReference>
<dbReference type="SUPFAM" id="SSF52833">
    <property type="entry name" value="Thioredoxin-like"/>
    <property type="match status" value="1"/>
</dbReference>